<dbReference type="PRINTS" id="PR00625">
    <property type="entry name" value="JDOMAIN"/>
</dbReference>
<dbReference type="Pfam" id="PF00226">
    <property type="entry name" value="DnaJ"/>
    <property type="match status" value="1"/>
</dbReference>
<dbReference type="PANTHER" id="PTHR43096:SF10">
    <property type="entry name" value="CHAPERONE PROTEIN DNAJ A6, CHLOROPLASTIC"/>
    <property type="match status" value="1"/>
</dbReference>
<feature type="compositionally biased region" description="Polar residues" evidence="1">
    <location>
        <begin position="336"/>
        <end position="352"/>
    </location>
</feature>
<feature type="domain" description="J" evidence="2">
    <location>
        <begin position="4"/>
        <end position="65"/>
    </location>
</feature>
<dbReference type="GO" id="GO:0051082">
    <property type="term" value="F:unfolded protein binding"/>
    <property type="evidence" value="ECO:0007669"/>
    <property type="project" value="TreeGrafter"/>
</dbReference>
<accession>A0A8A3NV50</accession>
<evidence type="ECO:0000313" key="4">
    <source>
        <dbReference type="Proteomes" id="UP000672032"/>
    </source>
</evidence>
<feature type="region of interest" description="Disordered" evidence="1">
    <location>
        <begin position="326"/>
        <end position="352"/>
    </location>
</feature>
<dbReference type="Proteomes" id="UP000672032">
    <property type="component" value="Chromosome 1"/>
</dbReference>
<name>A0A8A3NV50_9HELO</name>
<gene>
    <name evidence="3" type="ORF">DSL72_003867</name>
</gene>
<dbReference type="Gene3D" id="1.10.287.110">
    <property type="entry name" value="DnaJ domain"/>
    <property type="match status" value="1"/>
</dbReference>
<dbReference type="AlphaFoldDB" id="A0A8A3NV50"/>
<dbReference type="CDD" id="cd06257">
    <property type="entry name" value="DnaJ"/>
    <property type="match status" value="1"/>
</dbReference>
<feature type="region of interest" description="Disordered" evidence="1">
    <location>
        <begin position="247"/>
        <end position="282"/>
    </location>
</feature>
<dbReference type="GO" id="GO:0042026">
    <property type="term" value="P:protein refolding"/>
    <property type="evidence" value="ECO:0007669"/>
    <property type="project" value="TreeGrafter"/>
</dbReference>
<dbReference type="SUPFAM" id="SSF46565">
    <property type="entry name" value="Chaperone J-domain"/>
    <property type="match status" value="1"/>
</dbReference>
<organism evidence="3 4">
    <name type="scientific">Monilinia vaccinii-corymbosi</name>
    <dbReference type="NCBI Taxonomy" id="61207"/>
    <lineage>
        <taxon>Eukaryota</taxon>
        <taxon>Fungi</taxon>
        <taxon>Dikarya</taxon>
        <taxon>Ascomycota</taxon>
        <taxon>Pezizomycotina</taxon>
        <taxon>Leotiomycetes</taxon>
        <taxon>Helotiales</taxon>
        <taxon>Sclerotiniaceae</taxon>
        <taxon>Monilinia</taxon>
    </lineage>
</organism>
<keyword evidence="4" id="KW-1185">Reference proteome</keyword>
<dbReference type="PANTHER" id="PTHR43096">
    <property type="entry name" value="DNAJ HOMOLOG 1, MITOCHONDRIAL-RELATED"/>
    <property type="match status" value="1"/>
</dbReference>
<sequence>MATEDYYMVLEVVQTATPGQVVESYRRLARKLHPDKNPSSDATQAFQLTSLKLGKAYETLKDEGKRRAYDLIYPSITRGRPSPRAEKAPPPQNSESYSEAAQIAALQKSKQERRARWQTTKNSFDSSIFKLQEDIRRLEQGIKNLDSIVAAEAAKRAQENSWGTWLLSSIYKKVEESEEEKERKDRERQERRIEKDMKERRFELKKADLKTKEGLLKRAKEDVDAADLADDRKIAEIQRKIWLRESREREERERIEREKMARERQERQRMEAERMEREREAERERIAQILKEEQQQREKREREAAEALRKQLEEQEMWQKYRDDKLKQFRERYNPPGQSSKADQRSPFQDSASSCRHGGWWAKLQGRSACPECDEVWTYLLQCPGCKRKACPKCQSEIRPRMPHSNARKNQRPPPREKAPSPLFEDFYLYGD</sequence>
<dbReference type="SMART" id="SM00271">
    <property type="entry name" value="DnaJ"/>
    <property type="match status" value="1"/>
</dbReference>
<dbReference type="InterPro" id="IPR001623">
    <property type="entry name" value="DnaJ_domain"/>
</dbReference>
<dbReference type="GO" id="GO:0005737">
    <property type="term" value="C:cytoplasm"/>
    <property type="evidence" value="ECO:0007669"/>
    <property type="project" value="TreeGrafter"/>
</dbReference>
<dbReference type="InterPro" id="IPR036869">
    <property type="entry name" value="J_dom_sf"/>
</dbReference>
<evidence type="ECO:0000313" key="3">
    <source>
        <dbReference type="EMBL" id="QSZ29353.1"/>
    </source>
</evidence>
<evidence type="ECO:0000259" key="2">
    <source>
        <dbReference type="SMART" id="SM00271"/>
    </source>
</evidence>
<feature type="region of interest" description="Disordered" evidence="1">
    <location>
        <begin position="75"/>
        <end position="99"/>
    </location>
</feature>
<protein>
    <recommendedName>
        <fullName evidence="2">J domain-containing protein</fullName>
    </recommendedName>
</protein>
<proteinExistence type="predicted"/>
<feature type="region of interest" description="Disordered" evidence="1">
    <location>
        <begin position="177"/>
        <end position="197"/>
    </location>
</feature>
<feature type="region of interest" description="Disordered" evidence="1">
    <location>
        <begin position="397"/>
        <end position="425"/>
    </location>
</feature>
<dbReference type="OrthoDB" id="442087at2759"/>
<evidence type="ECO:0000256" key="1">
    <source>
        <dbReference type="SAM" id="MobiDB-lite"/>
    </source>
</evidence>
<reference evidence="3" key="1">
    <citation type="submission" date="2020-10" db="EMBL/GenBank/DDBJ databases">
        <title>Genome Sequence of Monilinia vaccinii-corymbosi Sheds Light on Mummy Berry Disease Infection of Blueberry and Mating Type.</title>
        <authorList>
            <person name="Yow A.G."/>
            <person name="Zhang Y."/>
            <person name="Bansal K."/>
            <person name="Eacker S.M."/>
            <person name="Sullivan S."/>
            <person name="Liachko I."/>
            <person name="Cubeta M.A."/>
            <person name="Rollins J.A."/>
            <person name="Ashrafi H."/>
        </authorList>
    </citation>
    <scope>NUCLEOTIDE SEQUENCE</scope>
    <source>
        <strain evidence="3">RL-1</strain>
    </source>
</reference>
<dbReference type="EMBL" id="CP063405">
    <property type="protein sequence ID" value="QSZ29353.1"/>
    <property type="molecule type" value="Genomic_DNA"/>
</dbReference>